<dbReference type="EMBL" id="PQFF01000083">
    <property type="protein sequence ID" value="RHZ83753.1"/>
    <property type="molecule type" value="Genomic_DNA"/>
</dbReference>
<feature type="signal peptide" evidence="1">
    <location>
        <begin position="1"/>
        <end position="16"/>
    </location>
</feature>
<reference evidence="2 3" key="1">
    <citation type="submission" date="2018-08" db="EMBL/GenBank/DDBJ databases">
        <title>Genome and evolution of the arbuscular mycorrhizal fungus Diversispora epigaea (formerly Glomus versiforme) and its bacterial endosymbionts.</title>
        <authorList>
            <person name="Sun X."/>
            <person name="Fei Z."/>
            <person name="Harrison M."/>
        </authorList>
    </citation>
    <scope>NUCLEOTIDE SEQUENCE [LARGE SCALE GENOMIC DNA]</scope>
    <source>
        <strain evidence="2 3">IT104</strain>
    </source>
</reference>
<keyword evidence="3" id="KW-1185">Reference proteome</keyword>
<organism evidence="2 3">
    <name type="scientific">Diversispora epigaea</name>
    <dbReference type="NCBI Taxonomy" id="1348612"/>
    <lineage>
        <taxon>Eukaryota</taxon>
        <taxon>Fungi</taxon>
        <taxon>Fungi incertae sedis</taxon>
        <taxon>Mucoromycota</taxon>
        <taxon>Glomeromycotina</taxon>
        <taxon>Glomeromycetes</taxon>
        <taxon>Diversisporales</taxon>
        <taxon>Diversisporaceae</taxon>
        <taxon>Diversispora</taxon>
    </lineage>
</organism>
<proteinExistence type="predicted"/>
<accession>A0A397JFL7</accession>
<sequence length="178" mass="19979">MLLSLILTTLVGVSGAAILSAFEKYTEMKDRKNQEIKEQINRDLQQQNENETFESPPLIVTLDVQNDNQCENETKNENKCENDDHKIDNTNLTQEELSITDVTPKTEILPIQKLTSSYSTEDEKLTNLDNKLDELLGRRGNSATITAKGILGPTLSTFDIIPDQQTRPLAESQILSQS</sequence>
<evidence type="ECO:0000313" key="2">
    <source>
        <dbReference type="EMBL" id="RHZ83753.1"/>
    </source>
</evidence>
<dbReference type="AlphaFoldDB" id="A0A397JFL7"/>
<dbReference type="Proteomes" id="UP000266861">
    <property type="component" value="Unassembled WGS sequence"/>
</dbReference>
<gene>
    <name evidence="2" type="ORF">Glove_87g116</name>
</gene>
<name>A0A397JFL7_9GLOM</name>
<comment type="caution">
    <text evidence="2">The sequence shown here is derived from an EMBL/GenBank/DDBJ whole genome shotgun (WGS) entry which is preliminary data.</text>
</comment>
<keyword evidence="1" id="KW-0732">Signal</keyword>
<evidence type="ECO:0000313" key="3">
    <source>
        <dbReference type="Proteomes" id="UP000266861"/>
    </source>
</evidence>
<evidence type="ECO:0000256" key="1">
    <source>
        <dbReference type="SAM" id="SignalP"/>
    </source>
</evidence>
<feature type="chain" id="PRO_5017214283" evidence="1">
    <location>
        <begin position="17"/>
        <end position="178"/>
    </location>
</feature>
<protein>
    <submittedName>
        <fullName evidence="2">Uncharacterized protein</fullName>
    </submittedName>
</protein>